<keyword evidence="3 4" id="KW-0408">Iron</keyword>
<dbReference type="PANTHER" id="PTHR35038:SF8">
    <property type="entry name" value="C-TYPE POLYHEME CYTOCHROME OMCC"/>
    <property type="match status" value="1"/>
</dbReference>
<dbReference type="GO" id="GO:0046872">
    <property type="term" value="F:metal ion binding"/>
    <property type="evidence" value="ECO:0007669"/>
    <property type="project" value="UniProtKB-KW"/>
</dbReference>
<protein>
    <submittedName>
        <fullName evidence="6">Cytochrome c554/c'-like protein</fullName>
    </submittedName>
</protein>
<dbReference type="InterPro" id="IPR051829">
    <property type="entry name" value="Multiheme_Cytochr_ET"/>
</dbReference>
<dbReference type="InterPro" id="IPR009056">
    <property type="entry name" value="Cyt_c-like_dom"/>
</dbReference>
<evidence type="ECO:0000256" key="2">
    <source>
        <dbReference type="ARBA" id="ARBA00022729"/>
    </source>
</evidence>
<evidence type="ECO:0000313" key="7">
    <source>
        <dbReference type="Proteomes" id="UP000280881"/>
    </source>
</evidence>
<keyword evidence="1 4" id="KW-0479">Metal-binding</keyword>
<dbReference type="InterPro" id="IPR036280">
    <property type="entry name" value="Multihaem_cyt_sf"/>
</dbReference>
<evidence type="ECO:0000256" key="4">
    <source>
        <dbReference type="PROSITE-ProRule" id="PRU00433"/>
    </source>
</evidence>
<evidence type="ECO:0000259" key="5">
    <source>
        <dbReference type="PROSITE" id="PS51007"/>
    </source>
</evidence>
<keyword evidence="4" id="KW-0349">Heme</keyword>
<dbReference type="PROSITE" id="PS51007">
    <property type="entry name" value="CYTC"/>
    <property type="match status" value="1"/>
</dbReference>
<dbReference type="Pfam" id="PF13435">
    <property type="entry name" value="Cytochrome_C554"/>
    <property type="match status" value="1"/>
</dbReference>
<accession>A0A420W7U4</accession>
<keyword evidence="7" id="KW-1185">Reference proteome</keyword>
<dbReference type="GO" id="GO:0009055">
    <property type="term" value="F:electron transfer activity"/>
    <property type="evidence" value="ECO:0007669"/>
    <property type="project" value="InterPro"/>
</dbReference>
<gene>
    <name evidence="6" type="ORF">C7457_0258</name>
</gene>
<evidence type="ECO:0000256" key="3">
    <source>
        <dbReference type="ARBA" id="ARBA00023004"/>
    </source>
</evidence>
<dbReference type="AlphaFoldDB" id="A0A420W7U4"/>
<dbReference type="GO" id="GO:0016491">
    <property type="term" value="F:oxidoreductase activity"/>
    <property type="evidence" value="ECO:0007669"/>
    <property type="project" value="TreeGrafter"/>
</dbReference>
<comment type="caution">
    <text evidence="6">The sequence shown here is derived from an EMBL/GenBank/DDBJ whole genome shotgun (WGS) entry which is preliminary data.</text>
</comment>
<dbReference type="RefSeq" id="WP_121169635.1">
    <property type="nucleotide sequence ID" value="NZ_RBIE01000001.1"/>
</dbReference>
<dbReference type="PANTHER" id="PTHR35038">
    <property type="entry name" value="DISSIMILATORY SULFITE REDUCTASE SIRA"/>
    <property type="match status" value="1"/>
</dbReference>
<evidence type="ECO:0000313" key="6">
    <source>
        <dbReference type="EMBL" id="RKQ63387.1"/>
    </source>
</evidence>
<dbReference type="Gene3D" id="1.10.780.10">
    <property type="entry name" value="Hydroxylamine Oxidoreductase, Chain A, domain 1"/>
    <property type="match status" value="1"/>
</dbReference>
<proteinExistence type="predicted"/>
<feature type="domain" description="Cytochrome c" evidence="5">
    <location>
        <begin position="132"/>
        <end position="247"/>
    </location>
</feature>
<name>A0A420W7U4_9BACT</name>
<dbReference type="Gene3D" id="1.20.850.10">
    <property type="entry name" value="Hydroxylamine Oxidoreductase, Chain A, domain 2"/>
    <property type="match status" value="1"/>
</dbReference>
<dbReference type="InterPro" id="IPR023155">
    <property type="entry name" value="Cyt_c-552/4"/>
</dbReference>
<keyword evidence="2" id="KW-0732">Signal</keyword>
<dbReference type="SUPFAM" id="SSF48695">
    <property type="entry name" value="Multiheme cytochromes"/>
    <property type="match status" value="1"/>
</dbReference>
<dbReference type="Pfam" id="PF13447">
    <property type="entry name" value="Multi-haem_cyto"/>
    <property type="match status" value="1"/>
</dbReference>
<organism evidence="6 7">
    <name type="scientific">Thermovibrio guaymasensis</name>
    <dbReference type="NCBI Taxonomy" id="240167"/>
    <lineage>
        <taxon>Bacteria</taxon>
        <taxon>Pseudomonadati</taxon>
        <taxon>Aquificota</taxon>
        <taxon>Aquificia</taxon>
        <taxon>Desulfurobacteriales</taxon>
        <taxon>Desulfurobacteriaceae</taxon>
        <taxon>Thermovibrio</taxon>
    </lineage>
</organism>
<dbReference type="OrthoDB" id="9814800at2"/>
<dbReference type="EMBL" id="RBIE01000001">
    <property type="protein sequence ID" value="RKQ63387.1"/>
    <property type="molecule type" value="Genomic_DNA"/>
</dbReference>
<evidence type="ECO:0000256" key="1">
    <source>
        <dbReference type="ARBA" id="ARBA00022723"/>
    </source>
</evidence>
<reference evidence="6 7" key="1">
    <citation type="submission" date="2018-10" db="EMBL/GenBank/DDBJ databases">
        <title>Genomic Encyclopedia of Type Strains, Phase IV (KMG-IV): sequencing the most valuable type-strain genomes for metagenomic binning, comparative biology and taxonomic classification.</title>
        <authorList>
            <person name="Goeker M."/>
        </authorList>
    </citation>
    <scope>NUCLEOTIDE SEQUENCE [LARGE SCALE GENOMIC DNA]</scope>
    <source>
        <strain evidence="6 7">DSM 15521</strain>
    </source>
</reference>
<sequence>MKGRLSKLRSGLLAATIAAVAVIGLNTTDASAALRNISKESQACLGCHKGMNPALVQQWGVSKHAEAGVGCYECHMANKGDKDAFQHFGFTISTIVSPIDCGKCHPKEAKEVTESHHAKAAQFVGSLDNVLGRIVEGEALFNLGCAQCHGRTIPVKNGLPIMGPWPNEGIGRVNPDGSLGNCAACHFRHSFSLKQVREPDMCGKCHQGPDHPQIEIWELSKHGIAYKAHQSEIEQTLDRAKWVLGEDYYQAPNCVTCHMGATVTGAKATHDVGARLSWTLRPPISKHKPNWEAKRAEMKKVCAACHQKVWVDAFYYQFDNLVNLYNEKFAKPAAQVMKFLRKNKIIDPIPFNQKIEWEYFLLWHHEGRRARHGASMMAPDWTHWHGLFEVAYNFYFKLLPEADKLVEEKGSRSVKRQWKEFKKKLFANPYHKWFHEFNKEELRKIAKFYAERYGQSAQ</sequence>
<dbReference type="Proteomes" id="UP000280881">
    <property type="component" value="Unassembled WGS sequence"/>
</dbReference>
<dbReference type="GO" id="GO:0020037">
    <property type="term" value="F:heme binding"/>
    <property type="evidence" value="ECO:0007669"/>
    <property type="project" value="InterPro"/>
</dbReference>